<sequence length="40" mass="4654">MRQLIDNPLSDPLPYDFAQLEAKTVDNMLLLKWRLAAPKQ</sequence>
<reference evidence="1 2" key="1">
    <citation type="submission" date="2018-05" db="EMBL/GenBank/DDBJ databases">
        <title>Freshwater and sediment microbial communities from various areas in North America, analyzing microbe dynamics in response to fracking.</title>
        <authorList>
            <person name="Lamendella R."/>
        </authorList>
    </citation>
    <scope>NUCLEOTIDE SEQUENCE [LARGE SCALE GENOMIC DNA]</scope>
    <source>
        <strain evidence="1 2">67</strain>
    </source>
</reference>
<comment type="caution">
    <text evidence="1">The sequence shown here is derived from an EMBL/GenBank/DDBJ whole genome shotgun (WGS) entry which is preliminary data.</text>
</comment>
<gene>
    <name evidence="1" type="ORF">DET57_105168</name>
</gene>
<name>A0A318FVH4_KLEOX</name>
<dbReference type="EMBL" id="QJJG01000005">
    <property type="protein sequence ID" value="PXW46491.1"/>
    <property type="molecule type" value="Genomic_DNA"/>
</dbReference>
<evidence type="ECO:0000313" key="2">
    <source>
        <dbReference type="Proteomes" id="UP000247485"/>
    </source>
</evidence>
<organism evidence="1 2">
    <name type="scientific">Klebsiella oxytoca</name>
    <dbReference type="NCBI Taxonomy" id="571"/>
    <lineage>
        <taxon>Bacteria</taxon>
        <taxon>Pseudomonadati</taxon>
        <taxon>Pseudomonadota</taxon>
        <taxon>Gammaproteobacteria</taxon>
        <taxon>Enterobacterales</taxon>
        <taxon>Enterobacteriaceae</taxon>
        <taxon>Klebsiella/Raoultella group</taxon>
        <taxon>Klebsiella</taxon>
    </lineage>
</organism>
<protein>
    <submittedName>
        <fullName evidence="1">Uncharacterized protein</fullName>
    </submittedName>
</protein>
<proteinExistence type="predicted"/>
<accession>A0A318FVH4</accession>
<dbReference type="AlphaFoldDB" id="A0A318FVH4"/>
<dbReference type="Proteomes" id="UP000247485">
    <property type="component" value="Unassembled WGS sequence"/>
</dbReference>
<evidence type="ECO:0000313" key="1">
    <source>
        <dbReference type="EMBL" id="PXW46491.1"/>
    </source>
</evidence>